<protein>
    <submittedName>
        <fullName evidence="1">Type IV pilin</fullName>
    </submittedName>
</protein>
<evidence type="ECO:0000313" key="2">
    <source>
        <dbReference type="Proteomes" id="UP000535589"/>
    </source>
</evidence>
<dbReference type="Proteomes" id="UP000535589">
    <property type="component" value="Unassembled WGS sequence"/>
</dbReference>
<sequence length="143" mass="15675">MRGVGLVEVLLSLVLLSVGLLGLTKLHVFVEQQSNFAQQSITALAMAEAQLEAFRTRGASGGTYAPIAYDDITTGQQTHGMFQIDWRVTELDVGTSPLEESAQNEAKKIVISVSWPDRFCLDCSEPSHHLSLTTIISQYSEFD</sequence>
<name>A0A7X8TSP5_9VIBR</name>
<organism evidence="1 2">
    <name type="scientific">Vibrio agarilyticus</name>
    <dbReference type="NCBI Taxonomy" id="2726741"/>
    <lineage>
        <taxon>Bacteria</taxon>
        <taxon>Pseudomonadati</taxon>
        <taxon>Pseudomonadota</taxon>
        <taxon>Gammaproteobacteria</taxon>
        <taxon>Vibrionales</taxon>
        <taxon>Vibrionaceae</taxon>
        <taxon>Vibrio</taxon>
    </lineage>
</organism>
<keyword evidence="2" id="KW-1185">Reference proteome</keyword>
<evidence type="ECO:0000313" key="1">
    <source>
        <dbReference type="EMBL" id="NLS14114.1"/>
    </source>
</evidence>
<reference evidence="1 2" key="1">
    <citation type="submission" date="2020-04" db="EMBL/GenBank/DDBJ databases">
        <title>Vibrio sp. SM6, a novel species isolated from seawater.</title>
        <authorList>
            <person name="Wang X."/>
        </authorList>
    </citation>
    <scope>NUCLEOTIDE SEQUENCE [LARGE SCALE GENOMIC DNA]</scope>
    <source>
        <strain evidence="1 2">SM6</strain>
    </source>
</reference>
<proteinExistence type="predicted"/>
<accession>A0A7X8TSP5</accession>
<comment type="caution">
    <text evidence="1">The sequence shown here is derived from an EMBL/GenBank/DDBJ whole genome shotgun (WGS) entry which is preliminary data.</text>
</comment>
<dbReference type="EMBL" id="JABAIK010000016">
    <property type="protein sequence ID" value="NLS14114.1"/>
    <property type="molecule type" value="Genomic_DNA"/>
</dbReference>
<gene>
    <name evidence="1" type="ORF">HGP28_14580</name>
</gene>
<dbReference type="AlphaFoldDB" id="A0A7X8TSP5"/>